<evidence type="ECO:0000256" key="4">
    <source>
        <dbReference type="SAM" id="MobiDB-lite"/>
    </source>
</evidence>
<evidence type="ECO:0000313" key="6">
    <source>
        <dbReference type="EMBL" id="JAP51269.1"/>
    </source>
</evidence>
<dbReference type="Pfam" id="PF00501">
    <property type="entry name" value="AMP-binding"/>
    <property type="match status" value="1"/>
</dbReference>
<dbReference type="InterPro" id="IPR000873">
    <property type="entry name" value="AMP-dep_synth/lig_dom"/>
</dbReference>
<organism evidence="6">
    <name type="scientific">Schistocephalus solidus</name>
    <name type="common">Tapeworm</name>
    <dbReference type="NCBI Taxonomy" id="70667"/>
    <lineage>
        <taxon>Eukaryota</taxon>
        <taxon>Metazoa</taxon>
        <taxon>Spiralia</taxon>
        <taxon>Lophotrochozoa</taxon>
        <taxon>Platyhelminthes</taxon>
        <taxon>Cestoda</taxon>
        <taxon>Eucestoda</taxon>
        <taxon>Diphyllobothriidea</taxon>
        <taxon>Diphyllobothriidae</taxon>
        <taxon>Schistocephalus</taxon>
    </lineage>
</organism>
<dbReference type="InterPro" id="IPR020845">
    <property type="entry name" value="AMP-binding_CS"/>
</dbReference>
<feature type="compositionally biased region" description="Polar residues" evidence="4">
    <location>
        <begin position="586"/>
        <end position="602"/>
    </location>
</feature>
<dbReference type="GO" id="GO:0004467">
    <property type="term" value="F:long-chain fatty acid-CoA ligase activity"/>
    <property type="evidence" value="ECO:0007669"/>
    <property type="project" value="UniProtKB-EC"/>
</dbReference>
<dbReference type="SUPFAM" id="SSF56801">
    <property type="entry name" value="Acetyl-CoA synthetase-like"/>
    <property type="match status" value="1"/>
</dbReference>
<protein>
    <recommendedName>
        <fullName evidence="3">long-chain-fatty-acid--CoA ligase</fullName>
        <ecNumber evidence="3">6.2.1.3</ecNumber>
    </recommendedName>
</protein>
<dbReference type="PANTHER" id="PTHR43272">
    <property type="entry name" value="LONG-CHAIN-FATTY-ACID--COA LIGASE"/>
    <property type="match status" value="1"/>
</dbReference>
<proteinExistence type="predicted"/>
<feature type="region of interest" description="Disordered" evidence="4">
    <location>
        <begin position="585"/>
        <end position="636"/>
    </location>
</feature>
<keyword evidence="1 6" id="KW-0436">Ligase</keyword>
<evidence type="ECO:0000256" key="1">
    <source>
        <dbReference type="ARBA" id="ARBA00022598"/>
    </source>
</evidence>
<dbReference type="GO" id="GO:0016020">
    <property type="term" value="C:membrane"/>
    <property type="evidence" value="ECO:0007669"/>
    <property type="project" value="TreeGrafter"/>
</dbReference>
<accession>A0A0X3PHL4</accession>
<dbReference type="PANTHER" id="PTHR43272:SF107">
    <property type="entry name" value="LONG-CHAIN-FATTY-ACID--COA LIGASE 5"/>
    <property type="match status" value="1"/>
</dbReference>
<dbReference type="Gene3D" id="3.40.50.12780">
    <property type="entry name" value="N-terminal domain of ligase-like"/>
    <property type="match status" value="1"/>
</dbReference>
<dbReference type="EMBL" id="GEEE01011956">
    <property type="protein sequence ID" value="JAP51269.1"/>
    <property type="molecule type" value="Transcribed_RNA"/>
</dbReference>
<feature type="compositionally biased region" description="Polar residues" evidence="4">
    <location>
        <begin position="619"/>
        <end position="636"/>
    </location>
</feature>
<dbReference type="EC" id="6.2.1.3" evidence="3"/>
<dbReference type="InterPro" id="IPR042099">
    <property type="entry name" value="ANL_N_sf"/>
</dbReference>
<evidence type="ECO:0000256" key="2">
    <source>
        <dbReference type="ARBA" id="ARBA00022832"/>
    </source>
</evidence>
<dbReference type="PROSITE" id="PS00455">
    <property type="entry name" value="AMP_BINDING"/>
    <property type="match status" value="1"/>
</dbReference>
<evidence type="ECO:0000256" key="3">
    <source>
        <dbReference type="ARBA" id="ARBA00026121"/>
    </source>
</evidence>
<name>A0A0X3PHL4_SCHSO</name>
<keyword evidence="2" id="KW-0443">Lipid metabolism</keyword>
<sequence length="730" mass="81181">MPSFFSSSPFGKFSDVIPSLDNDGYLYDEAEGIRRSNHVKNGKLRSVLDSRRTSVHEMLMEAVRLSADKYFLGSHASPSEPYSWLTFRGVYERVCEFASGLLGVCSVKANGTSFLGIYGRNTQDWVISELACCCYNFVAVPLYDTLGLEALRHICTHAELSVCICVTVDRARNLLQLQLPLLKHIILISPEEIDALRADAGPAIQVHSFDDILNYGKEHRQPPSPSEPDEKVLVCYTSGTTGLPKGVIVTNKMLIATVTGCMIHSDLRLFTSQDVHLSYLPLAHIFEQFATMLVLSGRGRIGFYAGDLTQLQQDAFMLQPTLFIAVPRVLARIKQKVYRQVSGSKFKLSLLNTAINRKLKEVDRRIYHHNTIWDQLVFSKIRKSFGSRIRIVITAGAPISADLLQFTRAAFCCPVLEGYGSTETCGAITSSMFGDLGGGHVGPPMPNCEIKLCNIEELDLVSSRDNRGEICCRGAVCTPGYYKNEELTKTLIDEDGWLHTGDVGTWLENNRLKIVDRRKHIFKLSQGEYVAPEKIEHIYAQSPYVHQIFVDGDALRSYPVAIVVPEGEALARALQDAESRGETLTPVASASGTADCNNNVAPSLTKRDSTHWSIRKNKTQNTTAPSGDSGTPGQSLPAQSEVFRLQNRDVTLAELCLYPEATKIILNDLHQLGRAANLKGFEQVRALFLIHESFSVENRLLTPIMKCARHAIRQRYQNELQKLFTSGELD</sequence>
<evidence type="ECO:0000259" key="5">
    <source>
        <dbReference type="Pfam" id="PF00501"/>
    </source>
</evidence>
<dbReference type="AlphaFoldDB" id="A0A0X3PHL4"/>
<gene>
    <name evidence="6" type="primary">ACSL5</name>
    <name evidence="6" type="ORF">TR167568</name>
</gene>
<dbReference type="GO" id="GO:0005783">
    <property type="term" value="C:endoplasmic reticulum"/>
    <property type="evidence" value="ECO:0007669"/>
    <property type="project" value="TreeGrafter"/>
</dbReference>
<feature type="domain" description="AMP-dependent synthetase/ligase" evidence="5">
    <location>
        <begin position="80"/>
        <end position="482"/>
    </location>
</feature>
<keyword evidence="2" id="KW-0276">Fatty acid metabolism</keyword>
<reference evidence="6" key="1">
    <citation type="submission" date="2016-01" db="EMBL/GenBank/DDBJ databases">
        <title>Reference transcriptome for the parasite Schistocephalus solidus: insights into the molecular evolution of parasitism.</title>
        <authorList>
            <person name="Hebert F.O."/>
            <person name="Grambauer S."/>
            <person name="Barber I."/>
            <person name="Landry C.R."/>
            <person name="Aubin-Horth N."/>
        </authorList>
    </citation>
    <scope>NUCLEOTIDE SEQUENCE</scope>
</reference>